<dbReference type="EMBL" id="JAQQCL010000049">
    <property type="protein sequence ID" value="MFM0721606.1"/>
    <property type="molecule type" value="Genomic_DNA"/>
</dbReference>
<comment type="caution">
    <text evidence="1">The sequence shown here is derived from an EMBL/GenBank/DDBJ whole genome shotgun (WGS) entry which is preliminary data.</text>
</comment>
<evidence type="ECO:0000313" key="2">
    <source>
        <dbReference type="Proteomes" id="UP001629392"/>
    </source>
</evidence>
<evidence type="ECO:0000313" key="1">
    <source>
        <dbReference type="EMBL" id="MFM0721606.1"/>
    </source>
</evidence>
<proteinExistence type="predicted"/>
<sequence length="146" mass="16220">MRIGTRYACAGRTGRVRGVSLVFVAPRIPPGILARMQPGPVRDAPNAPMSAELAAFNLAVNAQPDTPAKISFVLFYLQPPRTVKEAAFAQSVTRDTFYRRAHRFRRLRLQLHSLSGLEGRPRSPSRVDAFCLHRPEKQKAQSRGLG</sequence>
<dbReference type="Proteomes" id="UP001629392">
    <property type="component" value="Unassembled WGS sequence"/>
</dbReference>
<protein>
    <submittedName>
        <fullName evidence="1">Uncharacterized protein</fullName>
    </submittedName>
</protein>
<reference evidence="1 2" key="1">
    <citation type="journal article" date="2024" name="Chem. Sci.">
        <title>Discovery of megapolipeptins by genome mining of a Burkholderiales bacteria collection.</title>
        <authorList>
            <person name="Paulo B.S."/>
            <person name="Recchia M.J.J."/>
            <person name="Lee S."/>
            <person name="Fergusson C.H."/>
            <person name="Romanowski S.B."/>
            <person name="Hernandez A."/>
            <person name="Krull N."/>
            <person name="Liu D.Y."/>
            <person name="Cavanagh H."/>
            <person name="Bos A."/>
            <person name="Gray C.A."/>
            <person name="Murphy B.T."/>
            <person name="Linington R.G."/>
            <person name="Eustaquio A.S."/>
        </authorList>
    </citation>
    <scope>NUCLEOTIDE SEQUENCE [LARGE SCALE GENOMIC DNA]</scope>
    <source>
        <strain evidence="1 2">RL17-350-BIC-E</strain>
    </source>
</reference>
<accession>A0ABW9ERB5</accession>
<dbReference type="RefSeq" id="WP_408143084.1">
    <property type="nucleotide sequence ID" value="NZ_JAQQCL010000049.1"/>
</dbReference>
<organism evidence="1 2">
    <name type="scientific">Paraburkholderia strydomiana</name>
    <dbReference type="NCBI Taxonomy" id="1245417"/>
    <lineage>
        <taxon>Bacteria</taxon>
        <taxon>Pseudomonadati</taxon>
        <taxon>Pseudomonadota</taxon>
        <taxon>Betaproteobacteria</taxon>
        <taxon>Burkholderiales</taxon>
        <taxon>Burkholderiaceae</taxon>
        <taxon>Paraburkholderia</taxon>
    </lineage>
</organism>
<keyword evidence="2" id="KW-1185">Reference proteome</keyword>
<gene>
    <name evidence="1" type="ORF">PQQ73_35530</name>
</gene>
<name>A0ABW9ERB5_9BURK</name>